<feature type="compositionally biased region" description="Polar residues" evidence="1">
    <location>
        <begin position="260"/>
        <end position="274"/>
    </location>
</feature>
<sequence length="724" mass="81229">MANDRIPHKPTRRSSIETFSALLVDADSAESPATESKESVIFPKKERQSQHGLLAYLETKYRIDNVGEERWSSGEDVRKPSSSLRKPPNYLTVLAKDLIRNDNQNHSPAVGGSRRNVSRRNCSQHRNKTSSLQKAHSCPDTLGKLRRQHSSASSLCSLPTIQEFQKASDFGIESDSNLSPWRSRDRKMGGSLLAFAGSDADAVSILSKKMMHSKWLWLSFVFLLLLQVCDWLQADAFSAVNSKTTRSTSRNQIKKKRTSVVPQRQQKHGSNQRDSISKPVMAPPTSIGERLQQASTIDELLQVASELWLPTDESLPPHLLHQQIHHEKRLRWSSQLLLKLGESLVVGHDTVPPLSLEDPRLQRALLAAATPFRDDVSTDRIEKEGRYLKDALAGMHCITVMLSMNSNINNNNTVSSSDNNLRCALEQMFRRAEHMANRLPLPHVVEMRWTCNGIRQAIDTLHSGALPLQPFMNARVDQLPFDILPGCLNWKQIINENHNDPVQRLLEEIPFQFDTIITRGGASVKERRGTAWIAEPDIGALAYSGKLMPPHPISPLVRQAMDRVEEFVLDDSTVVRPFFDCALCNHYPDGDSACKFHTDPEHGTHWERLTCVVAAGVTRKFAFRPIPQKSCWAEWDCLNGEAAKAENIMDETVPAIVTLFPGDVVKMFGTCNDDFHHAVYPGMSLNQGGGRVSLVLKRAISRNGKKGHGPAGQGRRSRRRHRDE</sequence>
<evidence type="ECO:0000256" key="1">
    <source>
        <dbReference type="SAM" id="MobiDB-lite"/>
    </source>
</evidence>
<proteinExistence type="predicted"/>
<reference evidence="2" key="2">
    <citation type="submission" date="2021-04" db="EMBL/GenBank/DDBJ databases">
        <authorList>
            <person name="Podell S."/>
        </authorList>
    </citation>
    <scope>NUCLEOTIDE SEQUENCE</scope>
    <source>
        <strain evidence="2">Hildebrandi</strain>
    </source>
</reference>
<reference evidence="2" key="1">
    <citation type="journal article" date="2021" name="Sci. Rep.">
        <title>Diploid genomic architecture of Nitzschia inconspicua, an elite biomass production diatom.</title>
        <authorList>
            <person name="Oliver A."/>
            <person name="Podell S."/>
            <person name="Pinowska A."/>
            <person name="Traller J.C."/>
            <person name="Smith S.R."/>
            <person name="McClure R."/>
            <person name="Beliaev A."/>
            <person name="Bohutskyi P."/>
            <person name="Hill E.A."/>
            <person name="Rabines A."/>
            <person name="Zheng H."/>
            <person name="Allen L.Z."/>
            <person name="Kuo A."/>
            <person name="Grigoriev I.V."/>
            <person name="Allen A.E."/>
            <person name="Hazlebeck D."/>
            <person name="Allen E.E."/>
        </authorList>
    </citation>
    <scope>NUCLEOTIDE SEQUENCE</scope>
    <source>
        <strain evidence="2">Hildebrandi</strain>
    </source>
</reference>
<name>A0A9K3PIP5_9STRA</name>
<feature type="region of interest" description="Disordered" evidence="1">
    <location>
        <begin position="243"/>
        <end position="284"/>
    </location>
</feature>
<protein>
    <recommendedName>
        <fullName evidence="4">Fe2OG dioxygenase domain-containing protein</fullName>
    </recommendedName>
</protein>
<keyword evidence="3" id="KW-1185">Reference proteome</keyword>
<dbReference type="GO" id="GO:0051213">
    <property type="term" value="F:dioxygenase activity"/>
    <property type="evidence" value="ECO:0007669"/>
    <property type="project" value="InterPro"/>
</dbReference>
<evidence type="ECO:0008006" key="4">
    <source>
        <dbReference type="Google" id="ProtNLM"/>
    </source>
</evidence>
<feature type="compositionally biased region" description="Basic residues" evidence="1">
    <location>
        <begin position="715"/>
        <end position="724"/>
    </location>
</feature>
<dbReference type="Proteomes" id="UP000693970">
    <property type="component" value="Unassembled WGS sequence"/>
</dbReference>
<feature type="region of interest" description="Disordered" evidence="1">
    <location>
        <begin position="101"/>
        <end position="120"/>
    </location>
</feature>
<dbReference type="EMBL" id="JAGRRH010000019">
    <property type="protein sequence ID" value="KAG7348883.1"/>
    <property type="molecule type" value="Genomic_DNA"/>
</dbReference>
<dbReference type="InterPro" id="IPR032854">
    <property type="entry name" value="ALKBH3"/>
</dbReference>
<dbReference type="PANTHER" id="PTHR31212">
    <property type="entry name" value="ALPHA-KETOGLUTARATE-DEPENDENT DIOXYGENASE ALKB HOMOLOG 3"/>
    <property type="match status" value="1"/>
</dbReference>
<accession>A0A9K3PIP5</accession>
<evidence type="ECO:0000313" key="3">
    <source>
        <dbReference type="Proteomes" id="UP000693970"/>
    </source>
</evidence>
<organism evidence="2 3">
    <name type="scientific">Nitzschia inconspicua</name>
    <dbReference type="NCBI Taxonomy" id="303405"/>
    <lineage>
        <taxon>Eukaryota</taxon>
        <taxon>Sar</taxon>
        <taxon>Stramenopiles</taxon>
        <taxon>Ochrophyta</taxon>
        <taxon>Bacillariophyta</taxon>
        <taxon>Bacillariophyceae</taxon>
        <taxon>Bacillariophycidae</taxon>
        <taxon>Bacillariales</taxon>
        <taxon>Bacillariaceae</taxon>
        <taxon>Nitzschia</taxon>
    </lineage>
</organism>
<comment type="caution">
    <text evidence="2">The sequence shown here is derived from an EMBL/GenBank/DDBJ whole genome shotgun (WGS) entry which is preliminary data.</text>
</comment>
<dbReference type="AlphaFoldDB" id="A0A9K3PIP5"/>
<dbReference type="OrthoDB" id="43964at2759"/>
<dbReference type="PANTHER" id="PTHR31212:SF4">
    <property type="entry name" value="ALPHA-KETOGLUTARATE-DEPENDENT DIOXYGENASE ALKB HOMOLOG 3"/>
    <property type="match status" value="1"/>
</dbReference>
<dbReference type="GO" id="GO:0006307">
    <property type="term" value="P:DNA alkylation repair"/>
    <property type="evidence" value="ECO:0007669"/>
    <property type="project" value="InterPro"/>
</dbReference>
<gene>
    <name evidence="2" type="ORF">IV203_011480</name>
</gene>
<feature type="region of interest" description="Disordered" evidence="1">
    <location>
        <begin position="703"/>
        <end position="724"/>
    </location>
</feature>
<evidence type="ECO:0000313" key="2">
    <source>
        <dbReference type="EMBL" id="KAG7348883.1"/>
    </source>
</evidence>